<organism evidence="2 3">
    <name type="scientific">Dorcoceras hygrometricum</name>
    <dbReference type="NCBI Taxonomy" id="472368"/>
    <lineage>
        <taxon>Eukaryota</taxon>
        <taxon>Viridiplantae</taxon>
        <taxon>Streptophyta</taxon>
        <taxon>Embryophyta</taxon>
        <taxon>Tracheophyta</taxon>
        <taxon>Spermatophyta</taxon>
        <taxon>Magnoliopsida</taxon>
        <taxon>eudicotyledons</taxon>
        <taxon>Gunneridae</taxon>
        <taxon>Pentapetalae</taxon>
        <taxon>asterids</taxon>
        <taxon>lamiids</taxon>
        <taxon>Lamiales</taxon>
        <taxon>Gesneriaceae</taxon>
        <taxon>Didymocarpoideae</taxon>
        <taxon>Trichosporeae</taxon>
        <taxon>Loxocarpinae</taxon>
        <taxon>Dorcoceras</taxon>
    </lineage>
</organism>
<feature type="region of interest" description="Disordered" evidence="1">
    <location>
        <begin position="21"/>
        <end position="40"/>
    </location>
</feature>
<evidence type="ECO:0000313" key="3">
    <source>
        <dbReference type="Proteomes" id="UP000250235"/>
    </source>
</evidence>
<dbReference type="EMBL" id="KQ995465">
    <property type="protein sequence ID" value="KZV46611.1"/>
    <property type="molecule type" value="Genomic_DNA"/>
</dbReference>
<feature type="compositionally biased region" description="Basic residues" evidence="1">
    <location>
        <begin position="26"/>
        <end position="38"/>
    </location>
</feature>
<evidence type="ECO:0000313" key="2">
    <source>
        <dbReference type="EMBL" id="KZV46611.1"/>
    </source>
</evidence>
<dbReference type="Proteomes" id="UP000250235">
    <property type="component" value="Unassembled WGS sequence"/>
</dbReference>
<accession>A0A2Z7CHS3</accession>
<gene>
    <name evidence="2" type="ORF">F511_39012</name>
</gene>
<protein>
    <submittedName>
        <fullName evidence="2">Uncharacterized protein</fullName>
    </submittedName>
</protein>
<proteinExistence type="predicted"/>
<sequence>MGCSGQAQKNLKEINCRNAAGNITGRRSHGGSRRHHIARGTMPRASATCAAWRGLRIIVRYTSAWWPAFAQHVVQAASRGPTTIVTPKSQFRTCPSDHGKTPSNIAPLAVNPRQRCIDSYMHRGLTQSRRLVTPSNTDPNNTKQENKYEVKPQYEELSKQINMQHATNQCYECMRAIKDRIARPASQLAIKSIEPLYHAQQVSRWKSSVRDLQDPSAHHSSVVFRHEKSVGHHSDDSIGLFRHNKSVGQSQHGSQSGHQSICQAQYDSINFTNCNTYKHRIHISRSITSITAMFTLKAVKSAQFVPSIAEINLNRFLQGTVPQLKQVSFFLISKILADTSCELKSRNSNQQNNQRTSLYEDTATSHFFSNVDSGLQMGSNRKSNS</sequence>
<reference evidence="2 3" key="1">
    <citation type="journal article" date="2015" name="Proc. Natl. Acad. Sci. U.S.A.">
        <title>The resurrection genome of Boea hygrometrica: A blueprint for survival of dehydration.</title>
        <authorList>
            <person name="Xiao L."/>
            <person name="Yang G."/>
            <person name="Zhang L."/>
            <person name="Yang X."/>
            <person name="Zhao S."/>
            <person name="Ji Z."/>
            <person name="Zhou Q."/>
            <person name="Hu M."/>
            <person name="Wang Y."/>
            <person name="Chen M."/>
            <person name="Xu Y."/>
            <person name="Jin H."/>
            <person name="Xiao X."/>
            <person name="Hu G."/>
            <person name="Bao F."/>
            <person name="Hu Y."/>
            <person name="Wan P."/>
            <person name="Li L."/>
            <person name="Deng X."/>
            <person name="Kuang T."/>
            <person name="Xiang C."/>
            <person name="Zhu J.K."/>
            <person name="Oliver M.J."/>
            <person name="He Y."/>
        </authorList>
    </citation>
    <scope>NUCLEOTIDE SEQUENCE [LARGE SCALE GENOMIC DNA]</scope>
    <source>
        <strain evidence="3">cv. XS01</strain>
    </source>
</reference>
<dbReference type="AlphaFoldDB" id="A0A2Z7CHS3"/>
<name>A0A2Z7CHS3_9LAMI</name>
<evidence type="ECO:0000256" key="1">
    <source>
        <dbReference type="SAM" id="MobiDB-lite"/>
    </source>
</evidence>
<keyword evidence="3" id="KW-1185">Reference proteome</keyword>